<protein>
    <recommendedName>
        <fullName evidence="2">Protein kinase domain-containing protein</fullName>
    </recommendedName>
</protein>
<dbReference type="OrthoDB" id="339325at2759"/>
<gene>
    <name evidence="3" type="ORF">PSON_ATCC_30995.1.T2070015</name>
</gene>
<comment type="caution">
    <text evidence="3">The sequence shown here is derived from an EMBL/GenBank/DDBJ whole genome shotgun (WGS) entry which is preliminary data.</text>
</comment>
<evidence type="ECO:0000313" key="3">
    <source>
        <dbReference type="EMBL" id="CAD8129094.1"/>
    </source>
</evidence>
<evidence type="ECO:0000256" key="1">
    <source>
        <dbReference type="SAM" id="Coils"/>
    </source>
</evidence>
<dbReference type="EMBL" id="CAJJDN010000207">
    <property type="protein sequence ID" value="CAD8129094.1"/>
    <property type="molecule type" value="Genomic_DNA"/>
</dbReference>
<reference evidence="3" key="1">
    <citation type="submission" date="2021-01" db="EMBL/GenBank/DDBJ databases">
        <authorList>
            <consortium name="Genoscope - CEA"/>
            <person name="William W."/>
        </authorList>
    </citation>
    <scope>NUCLEOTIDE SEQUENCE</scope>
</reference>
<dbReference type="AlphaFoldDB" id="A0A8S1RRV1"/>
<sequence length="204" mass="24856">MATGVIQNSESQDFYDKSLDIWSLGVIWYEMLTEETLFQSNNEKNVFNKILNSNSSQQDLDLKILNNLNIQKKKKSQLKRCLKISMERIQLKVIIAAYNENPKEIDRLEKYQEKRDLKFEKEVEKIKQEQKRKWKKIKKKKNQEFEKQKDVEQIKREIKKQKEQEYAKQLQMIQEQQRLEFEEQIRIKEIGFNNRLKIKNNQIK</sequence>
<feature type="coiled-coil region" evidence="1">
    <location>
        <begin position="137"/>
        <end position="179"/>
    </location>
</feature>
<dbReference type="PROSITE" id="PS50011">
    <property type="entry name" value="PROTEIN_KINASE_DOM"/>
    <property type="match status" value="1"/>
</dbReference>
<dbReference type="Proteomes" id="UP000692954">
    <property type="component" value="Unassembled WGS sequence"/>
</dbReference>
<feature type="domain" description="Protein kinase" evidence="2">
    <location>
        <begin position="1"/>
        <end position="104"/>
    </location>
</feature>
<dbReference type="GO" id="GO:0005737">
    <property type="term" value="C:cytoplasm"/>
    <property type="evidence" value="ECO:0007669"/>
    <property type="project" value="TreeGrafter"/>
</dbReference>
<evidence type="ECO:0000313" key="4">
    <source>
        <dbReference type="Proteomes" id="UP000692954"/>
    </source>
</evidence>
<proteinExistence type="predicted"/>
<dbReference type="PANTHER" id="PTHR44167">
    <property type="entry name" value="OVARIAN-SPECIFIC SERINE/THREONINE-PROTEIN KINASE LOK-RELATED"/>
    <property type="match status" value="1"/>
</dbReference>
<evidence type="ECO:0000259" key="2">
    <source>
        <dbReference type="PROSITE" id="PS50011"/>
    </source>
</evidence>
<name>A0A8S1RRV1_9CILI</name>
<dbReference type="InterPro" id="IPR000719">
    <property type="entry name" value="Prot_kinase_dom"/>
</dbReference>
<dbReference type="Pfam" id="PF00069">
    <property type="entry name" value="Pkinase"/>
    <property type="match status" value="1"/>
</dbReference>
<keyword evidence="1" id="KW-0175">Coiled coil</keyword>
<keyword evidence="4" id="KW-1185">Reference proteome</keyword>
<accession>A0A8S1RRV1</accession>
<dbReference type="GO" id="GO:0004674">
    <property type="term" value="F:protein serine/threonine kinase activity"/>
    <property type="evidence" value="ECO:0007669"/>
    <property type="project" value="TreeGrafter"/>
</dbReference>
<dbReference type="GO" id="GO:0005524">
    <property type="term" value="F:ATP binding"/>
    <property type="evidence" value="ECO:0007669"/>
    <property type="project" value="InterPro"/>
</dbReference>
<organism evidence="3 4">
    <name type="scientific">Paramecium sonneborni</name>
    <dbReference type="NCBI Taxonomy" id="65129"/>
    <lineage>
        <taxon>Eukaryota</taxon>
        <taxon>Sar</taxon>
        <taxon>Alveolata</taxon>
        <taxon>Ciliophora</taxon>
        <taxon>Intramacronucleata</taxon>
        <taxon>Oligohymenophorea</taxon>
        <taxon>Peniculida</taxon>
        <taxon>Parameciidae</taxon>
        <taxon>Paramecium</taxon>
    </lineage>
</organism>
<dbReference type="GO" id="GO:0005634">
    <property type="term" value="C:nucleus"/>
    <property type="evidence" value="ECO:0007669"/>
    <property type="project" value="TreeGrafter"/>
</dbReference>
<dbReference type="PANTHER" id="PTHR44167:SF24">
    <property type="entry name" value="SERINE_THREONINE-PROTEIN KINASE CHK2"/>
    <property type="match status" value="1"/>
</dbReference>
<dbReference type="GO" id="GO:0044773">
    <property type="term" value="P:mitotic DNA damage checkpoint signaling"/>
    <property type="evidence" value="ECO:0007669"/>
    <property type="project" value="TreeGrafter"/>
</dbReference>